<dbReference type="Proteomes" id="UP000481861">
    <property type="component" value="Unassembled WGS sequence"/>
</dbReference>
<dbReference type="EMBL" id="JAADJZ010000016">
    <property type="protein sequence ID" value="KAF2869395.1"/>
    <property type="molecule type" value="Genomic_DNA"/>
</dbReference>
<proteinExistence type="predicted"/>
<name>A0A7C8M798_9PLEO</name>
<evidence type="ECO:0000313" key="2">
    <source>
        <dbReference type="Proteomes" id="UP000481861"/>
    </source>
</evidence>
<keyword evidence="2" id="KW-1185">Reference proteome</keyword>
<sequence length="159" mass="17301">MDFGGPGAGHVAHPPPRLRGIQARTSRLAPALPAPTAAKDDVRQTFIRPTGSWTTQRAVPEAVGLSSRLASEHPSPFAIQDRYHRLAVLLIEPHPPNQHLLYLSPQPNTPSTSVWTGCVTLHPINPTVLCLAAVLIPHVLPSRRQEADMRFPSHHASLL</sequence>
<gene>
    <name evidence="1" type="ORF">BDV95DRAFT_608946</name>
</gene>
<protein>
    <submittedName>
        <fullName evidence="1">Uncharacterized protein</fullName>
    </submittedName>
</protein>
<accession>A0A7C8M798</accession>
<evidence type="ECO:0000313" key="1">
    <source>
        <dbReference type="EMBL" id="KAF2869395.1"/>
    </source>
</evidence>
<organism evidence="1 2">
    <name type="scientific">Massariosphaeria phaeospora</name>
    <dbReference type="NCBI Taxonomy" id="100035"/>
    <lineage>
        <taxon>Eukaryota</taxon>
        <taxon>Fungi</taxon>
        <taxon>Dikarya</taxon>
        <taxon>Ascomycota</taxon>
        <taxon>Pezizomycotina</taxon>
        <taxon>Dothideomycetes</taxon>
        <taxon>Pleosporomycetidae</taxon>
        <taxon>Pleosporales</taxon>
        <taxon>Pleosporales incertae sedis</taxon>
        <taxon>Massariosphaeria</taxon>
    </lineage>
</organism>
<dbReference type="AlphaFoldDB" id="A0A7C8M798"/>
<reference evidence="1 2" key="1">
    <citation type="submission" date="2020-01" db="EMBL/GenBank/DDBJ databases">
        <authorList>
            <consortium name="DOE Joint Genome Institute"/>
            <person name="Haridas S."/>
            <person name="Albert R."/>
            <person name="Binder M."/>
            <person name="Bloem J."/>
            <person name="Labutti K."/>
            <person name="Salamov A."/>
            <person name="Andreopoulos B."/>
            <person name="Baker S.E."/>
            <person name="Barry K."/>
            <person name="Bills G."/>
            <person name="Bluhm B.H."/>
            <person name="Cannon C."/>
            <person name="Castanera R."/>
            <person name="Culley D.E."/>
            <person name="Daum C."/>
            <person name="Ezra D."/>
            <person name="Gonzalez J.B."/>
            <person name="Henrissat B."/>
            <person name="Kuo A."/>
            <person name="Liang C."/>
            <person name="Lipzen A."/>
            <person name="Lutzoni F."/>
            <person name="Magnuson J."/>
            <person name="Mondo S."/>
            <person name="Nolan M."/>
            <person name="Ohm R."/>
            <person name="Pangilinan J."/>
            <person name="Park H.-J.H."/>
            <person name="Ramirez L."/>
            <person name="Alfaro M."/>
            <person name="Sun H."/>
            <person name="Tritt A."/>
            <person name="Yoshinaga Y."/>
            <person name="Zwiers L.-H.L."/>
            <person name="Turgeon B.G."/>
            <person name="Goodwin S.B."/>
            <person name="Spatafora J.W."/>
            <person name="Crous P.W."/>
            <person name="Grigoriev I.V."/>
        </authorList>
    </citation>
    <scope>NUCLEOTIDE SEQUENCE [LARGE SCALE GENOMIC DNA]</scope>
    <source>
        <strain evidence="1 2">CBS 611.86</strain>
    </source>
</reference>
<comment type="caution">
    <text evidence="1">The sequence shown here is derived from an EMBL/GenBank/DDBJ whole genome shotgun (WGS) entry which is preliminary data.</text>
</comment>